<name>A0A3Q3X377_MOLML</name>
<feature type="domain" description="TROVE" evidence="7">
    <location>
        <begin position="1"/>
        <end position="94"/>
    </location>
</feature>
<dbReference type="PANTHER" id="PTHR14202:SF0">
    <property type="entry name" value="RNA-BINDING PROTEIN RO60"/>
    <property type="match status" value="1"/>
</dbReference>
<protein>
    <recommendedName>
        <fullName evidence="7">TROVE domain-containing protein</fullName>
    </recommendedName>
</protein>
<comment type="subcellular location">
    <subcellularLocation>
        <location evidence="1">Cytoplasm</location>
    </subcellularLocation>
</comment>
<reference evidence="8" key="1">
    <citation type="submission" date="2025-08" db="UniProtKB">
        <authorList>
            <consortium name="Ensembl"/>
        </authorList>
    </citation>
    <scope>IDENTIFICATION</scope>
</reference>
<dbReference type="InterPro" id="IPR040322">
    <property type="entry name" value="TROVE2"/>
</dbReference>
<accession>A0A3Q3X377</accession>
<dbReference type="GO" id="GO:0003723">
    <property type="term" value="F:RNA binding"/>
    <property type="evidence" value="ECO:0007669"/>
    <property type="project" value="UniProtKB-KW"/>
</dbReference>
<evidence type="ECO:0000259" key="7">
    <source>
        <dbReference type="PROSITE" id="PS50988"/>
    </source>
</evidence>
<dbReference type="SUPFAM" id="SSF140864">
    <property type="entry name" value="TROVE domain-like"/>
    <property type="match status" value="1"/>
</dbReference>
<dbReference type="SUPFAM" id="SSF53300">
    <property type="entry name" value="vWA-like"/>
    <property type="match status" value="1"/>
</dbReference>
<keyword evidence="3" id="KW-0963">Cytoplasm</keyword>
<evidence type="ECO:0000256" key="1">
    <source>
        <dbReference type="ARBA" id="ARBA00004496"/>
    </source>
</evidence>
<dbReference type="InterPro" id="IPR056800">
    <property type="entry name" value="vWA_Ro60"/>
</dbReference>
<evidence type="ECO:0000313" key="8">
    <source>
        <dbReference type="Ensembl" id="ENSMMOP00000022450.1"/>
    </source>
</evidence>
<keyword evidence="4" id="KW-0479">Metal-binding</keyword>
<dbReference type="Pfam" id="PF25045">
    <property type="entry name" value="vWA_Ro60"/>
    <property type="match status" value="1"/>
</dbReference>
<dbReference type="InterPro" id="IPR037214">
    <property type="entry name" value="TROVE_dom_sf"/>
</dbReference>
<dbReference type="AlphaFoldDB" id="A0A3Q3X377"/>
<dbReference type="GO" id="GO:1990904">
    <property type="term" value="C:ribonucleoprotein complex"/>
    <property type="evidence" value="ECO:0007669"/>
    <property type="project" value="UniProtKB-KW"/>
</dbReference>
<evidence type="ECO:0000256" key="4">
    <source>
        <dbReference type="ARBA" id="ARBA00022723"/>
    </source>
</evidence>
<dbReference type="PANTHER" id="PTHR14202">
    <property type="entry name" value="60 KDA RIBONUCLEOPROTEIN SSA/RO"/>
    <property type="match status" value="1"/>
</dbReference>
<evidence type="ECO:0000256" key="6">
    <source>
        <dbReference type="ARBA" id="ARBA00023274"/>
    </source>
</evidence>
<sequence>MPLQSLLRFLGKLTANKILEPGCSETQAVCDRIQCETALKKAKIHPLSLLLSSENYKRGQGYQGKTKWEPDSSILKAIDYAFYKSFMNVEPMGKRFVVAVDVSTSLSSIVPGSSVSTAVAAAAITMMFVRTELDTHVLAYSEGALVSCSLSADMTLAQVTAELVKLPGGSTDCTLPITWATENEKAVDVFIILTNNPLWTENGLRVKMAVILKMLVQYSCYTLPIKAGSLHFNHIFFYLFYLNPLLWYTEVK</sequence>
<keyword evidence="9" id="KW-1185">Reference proteome</keyword>
<keyword evidence="5" id="KW-0694">RNA-binding</keyword>
<evidence type="ECO:0000313" key="9">
    <source>
        <dbReference type="Proteomes" id="UP000261620"/>
    </source>
</evidence>
<reference evidence="8" key="2">
    <citation type="submission" date="2025-09" db="UniProtKB">
        <authorList>
            <consortium name="Ensembl"/>
        </authorList>
    </citation>
    <scope>IDENTIFICATION</scope>
</reference>
<proteinExistence type="inferred from homology"/>
<dbReference type="Ensembl" id="ENSMMOT00000022821.1">
    <property type="protein sequence ID" value="ENSMMOP00000022450.1"/>
    <property type="gene ID" value="ENSMMOG00000017049.1"/>
</dbReference>
<comment type="similarity">
    <text evidence="2">Belongs to the Ro 60 kDa family.</text>
</comment>
<organism evidence="8 9">
    <name type="scientific">Mola mola</name>
    <name type="common">Ocean sunfish</name>
    <name type="synonym">Tetraodon mola</name>
    <dbReference type="NCBI Taxonomy" id="94237"/>
    <lineage>
        <taxon>Eukaryota</taxon>
        <taxon>Metazoa</taxon>
        <taxon>Chordata</taxon>
        <taxon>Craniata</taxon>
        <taxon>Vertebrata</taxon>
        <taxon>Euteleostomi</taxon>
        <taxon>Actinopterygii</taxon>
        <taxon>Neopterygii</taxon>
        <taxon>Teleostei</taxon>
        <taxon>Neoteleostei</taxon>
        <taxon>Acanthomorphata</taxon>
        <taxon>Eupercaria</taxon>
        <taxon>Tetraodontiformes</taxon>
        <taxon>Molidae</taxon>
        <taxon>Mola</taxon>
    </lineage>
</organism>
<dbReference type="GO" id="GO:0046872">
    <property type="term" value="F:metal ion binding"/>
    <property type="evidence" value="ECO:0007669"/>
    <property type="project" value="UniProtKB-KW"/>
</dbReference>
<dbReference type="InterPro" id="IPR036465">
    <property type="entry name" value="vWFA_dom_sf"/>
</dbReference>
<dbReference type="GO" id="GO:0005737">
    <property type="term" value="C:cytoplasm"/>
    <property type="evidence" value="ECO:0007669"/>
    <property type="project" value="UniProtKB-SubCell"/>
</dbReference>
<dbReference type="PROSITE" id="PS50988">
    <property type="entry name" value="TROVE"/>
    <property type="match status" value="1"/>
</dbReference>
<dbReference type="InterPro" id="IPR008858">
    <property type="entry name" value="TROVE_dom"/>
</dbReference>
<evidence type="ECO:0000256" key="2">
    <source>
        <dbReference type="ARBA" id="ARBA00007814"/>
    </source>
</evidence>
<dbReference type="Proteomes" id="UP000261620">
    <property type="component" value="Unplaced"/>
</dbReference>
<evidence type="ECO:0000256" key="5">
    <source>
        <dbReference type="ARBA" id="ARBA00022884"/>
    </source>
</evidence>
<evidence type="ECO:0000256" key="3">
    <source>
        <dbReference type="ARBA" id="ARBA00022490"/>
    </source>
</evidence>
<keyword evidence="6" id="KW-0687">Ribonucleoprotein</keyword>
<dbReference type="Gene3D" id="3.40.50.410">
    <property type="entry name" value="von Willebrand factor, type A domain"/>
    <property type="match status" value="1"/>
</dbReference>